<protein>
    <submittedName>
        <fullName evidence="2">Predicted protein</fullName>
    </submittedName>
</protein>
<dbReference type="PANTHER" id="PTHR43689">
    <property type="entry name" value="HYDROLASE"/>
    <property type="match status" value="1"/>
</dbReference>
<dbReference type="SUPFAM" id="SSF53474">
    <property type="entry name" value="alpha/beta-Hydrolases"/>
    <property type="match status" value="1"/>
</dbReference>
<dbReference type="EMBL" id="AK359367">
    <property type="protein sequence ID" value="BAJ90578.1"/>
    <property type="molecule type" value="mRNA"/>
</dbReference>
<dbReference type="Pfam" id="PF00561">
    <property type="entry name" value="Abhydrolase_1"/>
    <property type="match status" value="1"/>
</dbReference>
<dbReference type="InterPro" id="IPR029058">
    <property type="entry name" value="AB_hydrolase_fold"/>
</dbReference>
<feature type="domain" description="AB hydrolase-1" evidence="1">
    <location>
        <begin position="220"/>
        <end position="338"/>
    </location>
</feature>
<dbReference type="AlphaFoldDB" id="F2D657"/>
<sequence length="380" mass="40475">MHIATCVWQEKAAAMGAAAGGRAGECRVSLVALLAAAGRALNCAVSFVVFSFLDVLDMVLCIVYKVVDYAVEAEWKPCYCSAAAHEGDGTGGGAKGAVSFVSPRAAAAAAAGPKVVRLSSSSANKMQLEDVSDTLYVRASLLSDATRKPGPIAPALTVSPAIAELIRGKIDRAPRPPRQAPCWSDCDCKMCHSWSTGSRASHLYVHVQAPPPSPPAEQEAVVFIHGFISSSVFWTETVFPAFSPAARGRYRMFAVDLLGFGRSPKPADSLYTLREHLEMIERSVLHRYRLKSFHVVAHSLGSVLALALAVKYPDAVRSLTLLAPVRTLHTSPTMRACASASACAVSTTWPGCCCAHGVHELGMQLIAELHLPRPLPTTFH</sequence>
<accession>F2D657</accession>
<dbReference type="PANTHER" id="PTHR43689:SF57">
    <property type="entry name" value="ALPHA_BETA-HYDROLASES SUPERFAMILY PROTEIN"/>
    <property type="match status" value="1"/>
</dbReference>
<evidence type="ECO:0000259" key="1">
    <source>
        <dbReference type="Pfam" id="PF00561"/>
    </source>
</evidence>
<dbReference type="Gene3D" id="3.40.50.1820">
    <property type="entry name" value="alpha/beta hydrolase"/>
    <property type="match status" value="1"/>
</dbReference>
<dbReference type="InterPro" id="IPR000073">
    <property type="entry name" value="AB_hydrolase_1"/>
</dbReference>
<dbReference type="PRINTS" id="PR00111">
    <property type="entry name" value="ABHYDROLASE"/>
</dbReference>
<proteinExistence type="evidence at transcript level"/>
<reference evidence="2" key="1">
    <citation type="journal article" date="2011" name="Plant Physiol.">
        <title>Comprehensive sequence analysis of 24,783 barley full-length cDNAs derived from 12 clone libraries.</title>
        <authorList>
            <person name="Matsumoto T."/>
            <person name="Tanaka T."/>
            <person name="Sakai H."/>
            <person name="Amano N."/>
            <person name="Kanamori H."/>
            <person name="Kurita K."/>
            <person name="Kikuta A."/>
            <person name="Kamiya K."/>
            <person name="Yamamoto M."/>
            <person name="Ikawa H."/>
            <person name="Fujii N."/>
            <person name="Hori K."/>
            <person name="Itoh T."/>
            <person name="Sato K."/>
        </authorList>
    </citation>
    <scope>NUCLEOTIDE SEQUENCE</scope>
    <source>
        <tissue evidence="2">Shoot</tissue>
    </source>
</reference>
<organism evidence="2">
    <name type="scientific">Hordeum vulgare subsp. vulgare</name>
    <name type="common">Domesticated barley</name>
    <dbReference type="NCBI Taxonomy" id="112509"/>
    <lineage>
        <taxon>Eukaryota</taxon>
        <taxon>Viridiplantae</taxon>
        <taxon>Streptophyta</taxon>
        <taxon>Embryophyta</taxon>
        <taxon>Tracheophyta</taxon>
        <taxon>Spermatophyta</taxon>
        <taxon>Magnoliopsida</taxon>
        <taxon>Liliopsida</taxon>
        <taxon>Poales</taxon>
        <taxon>Poaceae</taxon>
        <taxon>BOP clade</taxon>
        <taxon>Pooideae</taxon>
        <taxon>Triticodae</taxon>
        <taxon>Triticeae</taxon>
        <taxon>Hordeinae</taxon>
        <taxon>Hordeum</taxon>
    </lineage>
</organism>
<name>F2D657_HORVV</name>
<evidence type="ECO:0000313" key="2">
    <source>
        <dbReference type="EMBL" id="BAJ90578.1"/>
    </source>
</evidence>